<reference evidence="3 4" key="1">
    <citation type="submission" date="2006-10" db="EMBL/GenBank/DDBJ databases">
        <title>The Genome Sequence of Batrachochytrium dendrobatidis JEL423.</title>
        <authorList>
            <consortium name="The Broad Institute Genome Sequencing Platform"/>
            <person name="Birren B."/>
            <person name="Lander E."/>
            <person name="Galagan J."/>
            <person name="Cuomo C."/>
            <person name="Devon K."/>
            <person name="Jaffe D."/>
            <person name="Butler J."/>
            <person name="Alvarez P."/>
            <person name="Gnerre S."/>
            <person name="Grabherr M."/>
            <person name="Kleber M."/>
            <person name="Mauceli E."/>
            <person name="Brockman W."/>
            <person name="Young S."/>
            <person name="LaButti K."/>
            <person name="Sykes S."/>
            <person name="DeCaprio D."/>
            <person name="Crawford M."/>
            <person name="Koehrsen M."/>
            <person name="Engels R."/>
            <person name="Montgomery P."/>
            <person name="Pearson M."/>
            <person name="Howarth C."/>
            <person name="Larson L."/>
            <person name="White J."/>
            <person name="O'Leary S."/>
            <person name="Kodira C."/>
            <person name="Zeng Q."/>
            <person name="Yandava C."/>
            <person name="Alvarado L."/>
            <person name="Longcore J."/>
            <person name="James T."/>
        </authorList>
    </citation>
    <scope>NUCLEOTIDE SEQUENCE [LARGE SCALE GENOMIC DNA]</scope>
    <source>
        <strain evidence="3 4">JEL423</strain>
    </source>
</reference>
<feature type="region of interest" description="Disordered" evidence="1">
    <location>
        <begin position="34"/>
        <end position="209"/>
    </location>
</feature>
<feature type="compositionally biased region" description="Basic residues" evidence="1">
    <location>
        <begin position="247"/>
        <end position="256"/>
    </location>
</feature>
<dbReference type="VEuPathDB" id="FungiDB:BDEG_20036"/>
<feature type="compositionally biased region" description="Low complexity" evidence="1">
    <location>
        <begin position="170"/>
        <end position="200"/>
    </location>
</feature>
<feature type="chain" id="PRO_5008245666" evidence="2">
    <location>
        <begin position="19"/>
        <end position="291"/>
    </location>
</feature>
<dbReference type="Proteomes" id="UP000077115">
    <property type="component" value="Unassembled WGS sequence"/>
</dbReference>
<proteinExistence type="predicted"/>
<evidence type="ECO:0000256" key="1">
    <source>
        <dbReference type="SAM" id="MobiDB-lite"/>
    </source>
</evidence>
<evidence type="ECO:0000313" key="4">
    <source>
        <dbReference type="Proteomes" id="UP000077115"/>
    </source>
</evidence>
<dbReference type="EMBL" id="DS022300">
    <property type="protein sequence ID" value="OAJ35801.1"/>
    <property type="molecule type" value="Genomic_DNA"/>
</dbReference>
<keyword evidence="2" id="KW-0732">Signal</keyword>
<feature type="compositionally biased region" description="Low complexity" evidence="1">
    <location>
        <begin position="41"/>
        <end position="59"/>
    </location>
</feature>
<dbReference type="EMBL" id="DS022300">
    <property type="protein sequence ID" value="OAJ35800.1"/>
    <property type="molecule type" value="Genomic_DNA"/>
</dbReference>
<name>A0A177W855_BATDL</name>
<feature type="signal peptide" evidence="2">
    <location>
        <begin position="1"/>
        <end position="18"/>
    </location>
</feature>
<dbReference type="AlphaFoldDB" id="A0A177W855"/>
<reference evidence="3 4" key="2">
    <citation type="submission" date="2016-05" db="EMBL/GenBank/DDBJ databases">
        <title>Lineage-specific infection strategies underlie the spectrum of fungal disease in amphibians.</title>
        <authorList>
            <person name="Cuomo C.A."/>
            <person name="Farrer R.A."/>
            <person name="James T."/>
            <person name="Longcore J."/>
            <person name="Birren B."/>
        </authorList>
    </citation>
    <scope>NUCLEOTIDE SEQUENCE [LARGE SCALE GENOMIC DNA]</scope>
    <source>
        <strain evidence="3 4">JEL423</strain>
    </source>
</reference>
<feature type="region of interest" description="Disordered" evidence="1">
    <location>
        <begin position="247"/>
        <end position="277"/>
    </location>
</feature>
<feature type="compositionally biased region" description="Low complexity" evidence="1">
    <location>
        <begin position="93"/>
        <end position="117"/>
    </location>
</feature>
<accession>A0A177W855</accession>
<protein>
    <submittedName>
        <fullName evidence="3">Uncharacterized protein</fullName>
    </submittedName>
</protein>
<sequence>MKFALAYTVCLLTASAVAVVIEKSDNTAFVVLQRRGDTDDSQSPSNSSGPSSPSSSEPPATTETPDDLNEELGPSPFQRKNNGFICRAGKGNRGPCRNGPPGLRRNGPPGLRRNGPGLRRGGNCGMRRGNRCGIRRGGLSGSEQEIPSDSEQEVHSGSQEIPPESQEIPSTSQQGDSSESQQQVHSESQEIPPESQQEDPFGFENTGICPSGKLLLGDLQCDEPTQKPKKGIKRQCKTCGDNFKRRWSNIKKSKPKKSLDSDGSEFGPEPTASSEDTRWVVEFIQPIFESF</sequence>
<evidence type="ECO:0000313" key="3">
    <source>
        <dbReference type="EMBL" id="OAJ35800.1"/>
    </source>
</evidence>
<gene>
    <name evidence="3" type="ORF">BDEG_20036</name>
</gene>
<evidence type="ECO:0000256" key="2">
    <source>
        <dbReference type="SAM" id="SignalP"/>
    </source>
</evidence>
<organism evidence="3 4">
    <name type="scientific">Batrachochytrium dendrobatidis (strain JEL423)</name>
    <dbReference type="NCBI Taxonomy" id="403673"/>
    <lineage>
        <taxon>Eukaryota</taxon>
        <taxon>Fungi</taxon>
        <taxon>Fungi incertae sedis</taxon>
        <taxon>Chytridiomycota</taxon>
        <taxon>Chytridiomycota incertae sedis</taxon>
        <taxon>Chytridiomycetes</taxon>
        <taxon>Rhizophydiales</taxon>
        <taxon>Rhizophydiales incertae sedis</taxon>
        <taxon>Batrachochytrium</taxon>
    </lineage>
</organism>